<protein>
    <submittedName>
        <fullName evidence="2">Meiosis protein SPO22/ZIP4 like-domain-containing protein</fullName>
    </submittedName>
</protein>
<dbReference type="PANTHER" id="PTHR40375">
    <property type="entry name" value="SPORULATION-SPECIFIC PROTEIN 22"/>
    <property type="match status" value="1"/>
</dbReference>
<keyword evidence="3" id="KW-1185">Reference proteome</keyword>
<dbReference type="GO" id="GO:0051321">
    <property type="term" value="P:meiotic cell cycle"/>
    <property type="evidence" value="ECO:0007669"/>
    <property type="project" value="UniProtKB-KW"/>
</dbReference>
<evidence type="ECO:0000313" key="3">
    <source>
        <dbReference type="Proteomes" id="UP001203852"/>
    </source>
</evidence>
<dbReference type="EMBL" id="MU404355">
    <property type="protein sequence ID" value="KAI1612088.1"/>
    <property type="molecule type" value="Genomic_DNA"/>
</dbReference>
<sequence length="1037" mass="116364">MPFNEVASKAQSVLVFATHLQRLLARDANLPSQAISDILPYIQALPLPRKDIAPNQRIEFDRAGVVLWNTCCRLGKTDEDLDKKNLATIRAFSYFLVESAASSKGKSIIRLFKHALKAVKCCLDAALFDIGSKIVEQLASNYEDLSHIKPEEGESEEQVVNDLGAQYLLVRVALVGNSRFLTTVRGGADSKQAWKQDRAELTDHFYAQLETSHPLTDAKVVGELIDLCYEIGNDQLHRNQSAEATKWLKRGCQWTDRYKSHLGDPDMDGSRLTLLHTYARALLSTPGAYPGEEVRKALDVLHEEFGNKLCVSLLQLEVYADESAPNVDAFLAELSNMIRTAHLIPTNHKSIMHYIHHLRSLSVGHAMKALEMYITTRLATDDENLWTENAVITLIWMMATPLQMTFVVPPDFQDTLDRILQTWKSVLSPAAAHAALVFIWKAVEHTIDEDQWCQFALHEMFKNAGDGNIGKVERTLIQFHLDQSNVDAAHDVWEKMSPARKRHDLSRYLQYCIALRRGDDTAVWSALTSLATVHDDRNKLLFVAVSKAMKYGTNAQTAQLLHRILEKYKDRLPAEVDAFALSRCTARLLIRALEENDKPSDELLSRLCAVFKSALLLLQRQDTTEARCTASILADCKWFEQASFTCAISNWKSWPARFVIDLLQYSCETQYPPNSPGESQIEKFLHEVTTSFAQAALYTAEARSASADWTIEDLPRSAYSSKSPPLPANIKKTLYRHVFDKSTNLKRRYNELQRDWPDATPAMLEDVGRQVVAVSPLALEAMLFLGSHEHAPVAELSLNQIIDQAIQLRPTTRQYSSLVDMVLCAASVVPIQGDVNEEVRRGSRLSIITATQLLAKLIQGVRSHSDYATPEASRWIRCVVQIALDGRGSDKGLVSAYDEKALKTLDMITHQALILARSGSEDDIPGRDNRNQYPSEELEWLSTTLFNLSIDLYISQMELRSAAEEPVVDSSEESTESKSDLMQPQMWAAKAVEFADILARPVQLSDGQENAAVAEGADWGMLARVLRDRCKGFGWHV</sequence>
<dbReference type="Pfam" id="PF08631">
    <property type="entry name" value="SPO22"/>
    <property type="match status" value="1"/>
</dbReference>
<reference evidence="2" key="1">
    <citation type="journal article" date="2022" name="bioRxiv">
        <title>Deciphering the potential niche of two novel black yeast fungi from a biological soil crust based on their genomes, phenotypes, and melanin regulation.</title>
        <authorList>
            <consortium name="DOE Joint Genome Institute"/>
            <person name="Carr E.C."/>
            <person name="Barton Q."/>
            <person name="Grambo S."/>
            <person name="Sullivan M."/>
            <person name="Renfro C.M."/>
            <person name="Kuo A."/>
            <person name="Pangilinan J."/>
            <person name="Lipzen A."/>
            <person name="Keymanesh K."/>
            <person name="Savage E."/>
            <person name="Barry K."/>
            <person name="Grigoriev I.V."/>
            <person name="Riekhof W.R."/>
            <person name="Harris S.S."/>
        </authorList>
    </citation>
    <scope>NUCLEOTIDE SEQUENCE</scope>
    <source>
        <strain evidence="2">JF 03-4F</strain>
    </source>
</reference>
<name>A0AAN6DTY5_9EURO</name>
<comment type="caution">
    <text evidence="2">The sequence shown here is derived from an EMBL/GenBank/DDBJ whole genome shotgun (WGS) entry which is preliminary data.</text>
</comment>
<dbReference type="InterPro" id="IPR039057">
    <property type="entry name" value="Spo22/ZIP4"/>
</dbReference>
<gene>
    <name evidence="2" type="ORF">EDD36DRAFT_274045</name>
</gene>
<proteinExistence type="predicted"/>
<dbReference type="PANTHER" id="PTHR40375:SF2">
    <property type="entry name" value="SPORULATION-SPECIFIC PROTEIN 22"/>
    <property type="match status" value="1"/>
</dbReference>
<evidence type="ECO:0000313" key="2">
    <source>
        <dbReference type="EMBL" id="KAI1612088.1"/>
    </source>
</evidence>
<dbReference type="AlphaFoldDB" id="A0AAN6DTY5"/>
<dbReference type="Proteomes" id="UP001203852">
    <property type="component" value="Unassembled WGS sequence"/>
</dbReference>
<dbReference type="InterPro" id="IPR013940">
    <property type="entry name" value="Spo22/ZIP4/TEX11"/>
</dbReference>
<accession>A0AAN6DTY5</accession>
<evidence type="ECO:0000256" key="1">
    <source>
        <dbReference type="ARBA" id="ARBA00023254"/>
    </source>
</evidence>
<keyword evidence="1" id="KW-0469">Meiosis</keyword>
<dbReference type="GO" id="GO:0090173">
    <property type="term" value="P:regulation of synaptonemal complex assembly"/>
    <property type="evidence" value="ECO:0007669"/>
    <property type="project" value="InterPro"/>
</dbReference>
<organism evidence="2 3">
    <name type="scientific">Exophiala viscosa</name>
    <dbReference type="NCBI Taxonomy" id="2486360"/>
    <lineage>
        <taxon>Eukaryota</taxon>
        <taxon>Fungi</taxon>
        <taxon>Dikarya</taxon>
        <taxon>Ascomycota</taxon>
        <taxon>Pezizomycotina</taxon>
        <taxon>Eurotiomycetes</taxon>
        <taxon>Chaetothyriomycetidae</taxon>
        <taxon>Chaetothyriales</taxon>
        <taxon>Herpotrichiellaceae</taxon>
        <taxon>Exophiala</taxon>
    </lineage>
</organism>